<comment type="caution">
    <text evidence="1">The sequence shown here is derived from an EMBL/GenBank/DDBJ whole genome shotgun (WGS) entry which is preliminary data.</text>
</comment>
<accession>A0AAJ0IBL5</accession>
<dbReference type="EMBL" id="JAULSX010000002">
    <property type="protein sequence ID" value="KAK3496677.1"/>
    <property type="molecule type" value="Genomic_DNA"/>
</dbReference>
<dbReference type="RefSeq" id="XP_062694941.1">
    <property type="nucleotide sequence ID" value="XM_062836727.1"/>
</dbReference>
<dbReference type="AlphaFoldDB" id="A0AAJ0IBL5"/>
<protein>
    <submittedName>
        <fullName evidence="1">Uncharacterized protein</fullName>
    </submittedName>
</protein>
<gene>
    <name evidence="1" type="ORF">B0T23DRAFT_372412</name>
</gene>
<organism evidence="1 2">
    <name type="scientific">Neurospora hispaniola</name>
    <dbReference type="NCBI Taxonomy" id="588809"/>
    <lineage>
        <taxon>Eukaryota</taxon>
        <taxon>Fungi</taxon>
        <taxon>Dikarya</taxon>
        <taxon>Ascomycota</taxon>
        <taxon>Pezizomycotina</taxon>
        <taxon>Sordariomycetes</taxon>
        <taxon>Sordariomycetidae</taxon>
        <taxon>Sordariales</taxon>
        <taxon>Sordariaceae</taxon>
        <taxon>Neurospora</taxon>
    </lineage>
</organism>
<reference evidence="1 2" key="1">
    <citation type="journal article" date="2023" name="Mol. Phylogenet. Evol.">
        <title>Genome-scale phylogeny and comparative genomics of the fungal order Sordariales.</title>
        <authorList>
            <person name="Hensen N."/>
            <person name="Bonometti L."/>
            <person name="Westerberg I."/>
            <person name="Brannstrom I.O."/>
            <person name="Guillou S."/>
            <person name="Cros-Aarteil S."/>
            <person name="Calhoun S."/>
            <person name="Haridas S."/>
            <person name="Kuo A."/>
            <person name="Mondo S."/>
            <person name="Pangilinan J."/>
            <person name="Riley R."/>
            <person name="LaButti K."/>
            <person name="Andreopoulos B."/>
            <person name="Lipzen A."/>
            <person name="Chen C."/>
            <person name="Yan M."/>
            <person name="Daum C."/>
            <person name="Ng V."/>
            <person name="Clum A."/>
            <person name="Steindorff A."/>
            <person name="Ohm R.A."/>
            <person name="Martin F."/>
            <person name="Silar P."/>
            <person name="Natvig D.O."/>
            <person name="Lalanne C."/>
            <person name="Gautier V."/>
            <person name="Ament-Velasquez S.L."/>
            <person name="Kruys A."/>
            <person name="Hutchinson M.I."/>
            <person name="Powell A.J."/>
            <person name="Barry K."/>
            <person name="Miller A.N."/>
            <person name="Grigoriev I.V."/>
            <person name="Debuchy R."/>
            <person name="Gladieux P."/>
            <person name="Hiltunen Thoren M."/>
            <person name="Johannesson H."/>
        </authorList>
    </citation>
    <scope>NUCLEOTIDE SEQUENCE [LARGE SCALE GENOMIC DNA]</scope>
    <source>
        <strain evidence="1 2">FGSC 10403</strain>
    </source>
</reference>
<dbReference type="GeneID" id="87874349"/>
<proteinExistence type="predicted"/>
<evidence type="ECO:0000313" key="2">
    <source>
        <dbReference type="Proteomes" id="UP001285908"/>
    </source>
</evidence>
<sequence length="54" mass="6234">MGLEIRKWKERDSVCSFWQNTLVRSASRVVIFISFGCPFVTGHEGAESRDDKRT</sequence>
<keyword evidence="2" id="KW-1185">Reference proteome</keyword>
<evidence type="ECO:0000313" key="1">
    <source>
        <dbReference type="EMBL" id="KAK3496677.1"/>
    </source>
</evidence>
<name>A0AAJ0IBL5_9PEZI</name>
<dbReference type="Proteomes" id="UP001285908">
    <property type="component" value="Unassembled WGS sequence"/>
</dbReference>